<accession>A0ABR1ML06</accession>
<keyword evidence="1" id="KW-0812">Transmembrane</keyword>
<name>A0ABR1ML06_9PEZI</name>
<keyword evidence="1" id="KW-0472">Membrane</keyword>
<feature type="transmembrane region" description="Helical" evidence="1">
    <location>
        <begin position="62"/>
        <end position="82"/>
    </location>
</feature>
<reference evidence="2 3" key="1">
    <citation type="submission" date="2024-04" db="EMBL/GenBank/DDBJ databases">
        <title>Phyllosticta paracitricarpa is synonymous to the EU quarantine fungus P. citricarpa based on phylogenomic analyses.</title>
        <authorList>
            <consortium name="Lawrence Berkeley National Laboratory"/>
            <person name="Van Ingen-Buijs V.A."/>
            <person name="Van Westerhoven A.C."/>
            <person name="Haridas S."/>
            <person name="Skiadas P."/>
            <person name="Martin F."/>
            <person name="Groenewald J.Z."/>
            <person name="Crous P.W."/>
            <person name="Seidl M.F."/>
        </authorList>
    </citation>
    <scope>NUCLEOTIDE SEQUENCE [LARGE SCALE GENOMIC DNA]</scope>
    <source>
        <strain evidence="2 3">CBS 122670</strain>
    </source>
</reference>
<organism evidence="2 3">
    <name type="scientific">Phyllosticta citricarpa</name>
    <dbReference type="NCBI Taxonomy" id="55181"/>
    <lineage>
        <taxon>Eukaryota</taxon>
        <taxon>Fungi</taxon>
        <taxon>Dikarya</taxon>
        <taxon>Ascomycota</taxon>
        <taxon>Pezizomycotina</taxon>
        <taxon>Dothideomycetes</taxon>
        <taxon>Dothideomycetes incertae sedis</taxon>
        <taxon>Botryosphaeriales</taxon>
        <taxon>Phyllostictaceae</taxon>
        <taxon>Phyllosticta</taxon>
    </lineage>
</organism>
<gene>
    <name evidence="2" type="ORF">IWX46DRAFT_421092</name>
</gene>
<dbReference type="Proteomes" id="UP001365128">
    <property type="component" value="Unassembled WGS sequence"/>
</dbReference>
<dbReference type="EMBL" id="JBBPDW010000007">
    <property type="protein sequence ID" value="KAK7550717.1"/>
    <property type="molecule type" value="Genomic_DNA"/>
</dbReference>
<sequence length="103" mass="11971">MTKDTQREVRVHCGRLWTKLVAFHICIAFRFPSTWLSIRLWISILSWLASSVSHSVFLTCHFLNLCFWSCFCCITSSFSSLLHSCSIRFISKHACYICVALFL</sequence>
<evidence type="ECO:0000256" key="1">
    <source>
        <dbReference type="SAM" id="Phobius"/>
    </source>
</evidence>
<evidence type="ECO:0000313" key="2">
    <source>
        <dbReference type="EMBL" id="KAK7550717.1"/>
    </source>
</evidence>
<protein>
    <submittedName>
        <fullName evidence="2">Uncharacterized protein</fullName>
    </submittedName>
</protein>
<evidence type="ECO:0000313" key="3">
    <source>
        <dbReference type="Proteomes" id="UP001365128"/>
    </source>
</evidence>
<keyword evidence="3" id="KW-1185">Reference proteome</keyword>
<feature type="transmembrane region" description="Helical" evidence="1">
    <location>
        <begin position="21"/>
        <end position="42"/>
    </location>
</feature>
<comment type="caution">
    <text evidence="2">The sequence shown here is derived from an EMBL/GenBank/DDBJ whole genome shotgun (WGS) entry which is preliminary data.</text>
</comment>
<keyword evidence="1" id="KW-1133">Transmembrane helix</keyword>
<proteinExistence type="predicted"/>